<dbReference type="Pfam" id="PF02458">
    <property type="entry name" value="Transferase"/>
    <property type="match status" value="1"/>
</dbReference>
<sequence length="444" mass="50211">MVPIPPKHRSFISVPAGLAAKSIAAPEGFSLVTSQIYTNVCLFFENVHRDPGFMHWQRIKTAFEKTLNCYYPLTGRLIKTENGRYNITNFEKGALFEVADSADHFDDYKKCNFSYSGVSMEELLSIPTYKSRDSPLVGVKLTYTRCGSCVFGLSFHHKVGDGWTLTQFLTMFATFSRGEYVDTNALHLYMDKDRKPVQPLSGIDHSNFYPVYPAGQSPQPSIKMGPSRKVIFSFDKEVMKQLRNSTLEEVGQPNAKVSLFNILSAFVHRAVVKSRRTAEDSCADLICIVGAHHKHPDKKMNKYIGNFVMPLPVPNTVKQVSEKGLFEIAKEIHDKTHSINVPFMESLEYYFNHAENVENIFGPIHGLGKGAVGFSDWSRFLNNFDFGGGHYIRLRSFVQTSPMAMITVMPFLPNTIEVIIQLDVKSLDRLIGDREFMSYVKAIH</sequence>
<protein>
    <submittedName>
        <fullName evidence="2">Uncharacterized protein</fullName>
    </submittedName>
</protein>
<name>A0A8H7VTW3_9FUNG</name>
<dbReference type="EMBL" id="JAEPRE010000160">
    <property type="protein sequence ID" value="KAG2231232.1"/>
    <property type="molecule type" value="Genomic_DNA"/>
</dbReference>
<organism evidence="2 3">
    <name type="scientific">Thamnidium elegans</name>
    <dbReference type="NCBI Taxonomy" id="101142"/>
    <lineage>
        <taxon>Eukaryota</taxon>
        <taxon>Fungi</taxon>
        <taxon>Fungi incertae sedis</taxon>
        <taxon>Mucoromycota</taxon>
        <taxon>Mucoromycotina</taxon>
        <taxon>Mucoromycetes</taxon>
        <taxon>Mucorales</taxon>
        <taxon>Mucorineae</taxon>
        <taxon>Mucoraceae</taxon>
        <taxon>Thamnidium</taxon>
    </lineage>
</organism>
<dbReference type="AlphaFoldDB" id="A0A8H7VTW3"/>
<dbReference type="Gene3D" id="3.30.559.10">
    <property type="entry name" value="Chloramphenicol acetyltransferase-like domain"/>
    <property type="match status" value="2"/>
</dbReference>
<evidence type="ECO:0000256" key="1">
    <source>
        <dbReference type="ARBA" id="ARBA00022679"/>
    </source>
</evidence>
<proteinExistence type="predicted"/>
<dbReference type="Proteomes" id="UP000613177">
    <property type="component" value="Unassembled WGS sequence"/>
</dbReference>
<keyword evidence="3" id="KW-1185">Reference proteome</keyword>
<dbReference type="PANTHER" id="PTHR31642:SF310">
    <property type="entry name" value="FATTY ALCOHOL:CAFFEOYL-COA ACYLTRANSFERASE"/>
    <property type="match status" value="1"/>
</dbReference>
<evidence type="ECO:0000313" key="3">
    <source>
        <dbReference type="Proteomes" id="UP000613177"/>
    </source>
</evidence>
<dbReference type="PANTHER" id="PTHR31642">
    <property type="entry name" value="TRICHOTHECENE 3-O-ACETYLTRANSFERASE"/>
    <property type="match status" value="1"/>
</dbReference>
<gene>
    <name evidence="2" type="ORF">INT48_009276</name>
</gene>
<keyword evidence="1" id="KW-0808">Transferase</keyword>
<dbReference type="SUPFAM" id="SSF52777">
    <property type="entry name" value="CoA-dependent acyltransferases"/>
    <property type="match status" value="1"/>
</dbReference>
<dbReference type="GO" id="GO:0016747">
    <property type="term" value="F:acyltransferase activity, transferring groups other than amino-acyl groups"/>
    <property type="evidence" value="ECO:0007669"/>
    <property type="project" value="TreeGrafter"/>
</dbReference>
<reference evidence="2" key="1">
    <citation type="submission" date="2021-01" db="EMBL/GenBank/DDBJ databases">
        <title>Metabolic potential, ecology and presence of endohyphal bacteria is reflected in genomic diversity of Mucoromycotina.</title>
        <authorList>
            <person name="Muszewska A."/>
            <person name="Okrasinska A."/>
            <person name="Steczkiewicz K."/>
            <person name="Drgas O."/>
            <person name="Orlowska M."/>
            <person name="Perlinska-Lenart U."/>
            <person name="Aleksandrzak-Piekarczyk T."/>
            <person name="Szatraj K."/>
            <person name="Zielenkiewicz U."/>
            <person name="Pilsyk S."/>
            <person name="Malc E."/>
            <person name="Mieczkowski P."/>
            <person name="Kruszewska J.S."/>
            <person name="Biernat P."/>
            <person name="Pawlowska J."/>
        </authorList>
    </citation>
    <scope>NUCLEOTIDE SEQUENCE</scope>
    <source>
        <strain evidence="2">WA0000018081</strain>
    </source>
</reference>
<dbReference type="InterPro" id="IPR050317">
    <property type="entry name" value="Plant_Fungal_Acyltransferase"/>
</dbReference>
<evidence type="ECO:0000313" key="2">
    <source>
        <dbReference type="EMBL" id="KAG2231232.1"/>
    </source>
</evidence>
<accession>A0A8H7VTW3</accession>
<dbReference type="InterPro" id="IPR023213">
    <property type="entry name" value="CAT-like_dom_sf"/>
</dbReference>
<comment type="caution">
    <text evidence="2">The sequence shown here is derived from an EMBL/GenBank/DDBJ whole genome shotgun (WGS) entry which is preliminary data.</text>
</comment>